<evidence type="ECO:0000313" key="2">
    <source>
        <dbReference type="Proteomes" id="UP001055439"/>
    </source>
</evidence>
<gene>
    <name evidence="1" type="ORF">MUK42_33297</name>
</gene>
<keyword evidence="2" id="KW-1185">Reference proteome</keyword>
<reference evidence="1" key="1">
    <citation type="submission" date="2022-05" db="EMBL/GenBank/DDBJ databases">
        <title>The Musa troglodytarum L. genome provides insights into the mechanism of non-climacteric behaviour and enrichment of carotenoids.</title>
        <authorList>
            <person name="Wang J."/>
        </authorList>
    </citation>
    <scope>NUCLEOTIDE SEQUENCE</scope>
    <source>
        <tissue evidence="1">Leaf</tissue>
    </source>
</reference>
<proteinExistence type="predicted"/>
<sequence length="132" mass="15539">MHTHLGKEGTVIRVASTGASDRFPRRACPCFRAPELQGVPQACELRDQSRAWRRFLTPRYRLWREVALGSYLMRFRCIIILACCRALQDQWKTYAVPHRHKDRKLLPLIKLSQTCSAQYRRQVFSLPHELVF</sequence>
<dbReference type="AlphaFoldDB" id="A0A9E7FC69"/>
<dbReference type="EMBL" id="CP097505">
    <property type="protein sequence ID" value="URD92783.1"/>
    <property type="molecule type" value="Genomic_DNA"/>
</dbReference>
<evidence type="ECO:0000313" key="1">
    <source>
        <dbReference type="EMBL" id="URD92783.1"/>
    </source>
</evidence>
<protein>
    <submittedName>
        <fullName evidence="1">Uncharacterized protein</fullName>
    </submittedName>
</protein>
<organism evidence="1 2">
    <name type="scientific">Musa troglodytarum</name>
    <name type="common">fe'i banana</name>
    <dbReference type="NCBI Taxonomy" id="320322"/>
    <lineage>
        <taxon>Eukaryota</taxon>
        <taxon>Viridiplantae</taxon>
        <taxon>Streptophyta</taxon>
        <taxon>Embryophyta</taxon>
        <taxon>Tracheophyta</taxon>
        <taxon>Spermatophyta</taxon>
        <taxon>Magnoliopsida</taxon>
        <taxon>Liliopsida</taxon>
        <taxon>Zingiberales</taxon>
        <taxon>Musaceae</taxon>
        <taxon>Musa</taxon>
    </lineage>
</organism>
<dbReference type="Proteomes" id="UP001055439">
    <property type="component" value="Chromosome 3"/>
</dbReference>
<name>A0A9E7FC69_9LILI</name>
<accession>A0A9E7FC69</accession>